<protein>
    <submittedName>
        <fullName evidence="3">Uncharacterized protein</fullName>
    </submittedName>
</protein>
<reference evidence="4" key="1">
    <citation type="journal article" date="2022" name="J Environ Chem Eng">
        <title>Biodegradation of petroleum oil using a constructed nonpathogenic and heavy metal-tolerant bacterial consortium isolated from marine sponges.</title>
        <authorList>
            <person name="Dechsakulwatana C."/>
            <person name="Rungsihiranrut A."/>
            <person name="Muangchinda C."/>
            <person name="Ningthoujam R."/>
            <person name="Klankeo P."/>
            <person name="Pinyakong O."/>
        </authorList>
    </citation>
    <scope>NUCLEOTIDE SEQUENCE [LARGE SCALE GENOMIC DNA]</scope>
    <source>
        <strain evidence="4">MO2-4</strain>
    </source>
</reference>
<keyword evidence="2" id="KW-1133">Transmembrane helix</keyword>
<evidence type="ECO:0000256" key="2">
    <source>
        <dbReference type="SAM" id="Phobius"/>
    </source>
</evidence>
<proteinExistence type="predicted"/>
<evidence type="ECO:0000313" key="3">
    <source>
        <dbReference type="EMBL" id="MDV5822286.1"/>
    </source>
</evidence>
<feature type="transmembrane region" description="Helical" evidence="2">
    <location>
        <begin position="12"/>
        <end position="30"/>
    </location>
</feature>
<keyword evidence="4" id="KW-1185">Reference proteome</keyword>
<accession>A0ABU3ZS15</accession>
<dbReference type="Proteomes" id="UP001185984">
    <property type="component" value="Unassembled WGS sequence"/>
</dbReference>
<dbReference type="RefSeq" id="WP_317515507.1">
    <property type="nucleotide sequence ID" value="NZ_JAPTHD010000001.1"/>
</dbReference>
<gene>
    <name evidence="3" type="ORF">O0R41_01530</name>
</gene>
<keyword evidence="2" id="KW-0812">Transmembrane</keyword>
<sequence length="86" mass="9450">MSAQDRNEWARLLVSAAIFGYFGWALIAHWSNGIEETLKSAFMIAVGFWLGSSKGSADKAAVMTREPQPVTIDQPSDKPVPVEDRP</sequence>
<feature type="region of interest" description="Disordered" evidence="1">
    <location>
        <begin position="60"/>
        <end position="86"/>
    </location>
</feature>
<keyword evidence="2" id="KW-0472">Membrane</keyword>
<evidence type="ECO:0000256" key="1">
    <source>
        <dbReference type="SAM" id="MobiDB-lite"/>
    </source>
</evidence>
<name>A0ABU3ZS15_9SPHN</name>
<evidence type="ECO:0000313" key="4">
    <source>
        <dbReference type="Proteomes" id="UP001185984"/>
    </source>
</evidence>
<organism evidence="3 4">
    <name type="scientific">Sphingobium naphthae</name>
    <dbReference type="NCBI Taxonomy" id="1886786"/>
    <lineage>
        <taxon>Bacteria</taxon>
        <taxon>Pseudomonadati</taxon>
        <taxon>Pseudomonadota</taxon>
        <taxon>Alphaproteobacteria</taxon>
        <taxon>Sphingomonadales</taxon>
        <taxon>Sphingomonadaceae</taxon>
        <taxon>Sphingobium</taxon>
    </lineage>
</organism>
<dbReference type="EMBL" id="JAPTHD010000001">
    <property type="protein sequence ID" value="MDV5822286.1"/>
    <property type="molecule type" value="Genomic_DNA"/>
</dbReference>
<comment type="caution">
    <text evidence="3">The sequence shown here is derived from an EMBL/GenBank/DDBJ whole genome shotgun (WGS) entry which is preliminary data.</text>
</comment>